<name>A0AAV4N054_9ARAC</name>
<dbReference type="Proteomes" id="UP001054837">
    <property type="component" value="Unassembled WGS sequence"/>
</dbReference>
<reference evidence="2 3" key="1">
    <citation type="submission" date="2021-06" db="EMBL/GenBank/DDBJ databases">
        <title>Caerostris darwini draft genome.</title>
        <authorList>
            <person name="Kono N."/>
            <person name="Arakawa K."/>
        </authorList>
    </citation>
    <scope>NUCLEOTIDE SEQUENCE [LARGE SCALE GENOMIC DNA]</scope>
</reference>
<dbReference type="EMBL" id="BPLQ01001023">
    <property type="protein sequence ID" value="GIX77569.1"/>
    <property type="molecule type" value="Genomic_DNA"/>
</dbReference>
<organism evidence="2 3">
    <name type="scientific">Caerostris darwini</name>
    <dbReference type="NCBI Taxonomy" id="1538125"/>
    <lineage>
        <taxon>Eukaryota</taxon>
        <taxon>Metazoa</taxon>
        <taxon>Ecdysozoa</taxon>
        <taxon>Arthropoda</taxon>
        <taxon>Chelicerata</taxon>
        <taxon>Arachnida</taxon>
        <taxon>Araneae</taxon>
        <taxon>Araneomorphae</taxon>
        <taxon>Entelegynae</taxon>
        <taxon>Araneoidea</taxon>
        <taxon>Araneidae</taxon>
        <taxon>Caerostris</taxon>
    </lineage>
</organism>
<evidence type="ECO:0000256" key="1">
    <source>
        <dbReference type="SAM" id="MobiDB-lite"/>
    </source>
</evidence>
<feature type="region of interest" description="Disordered" evidence="1">
    <location>
        <begin position="207"/>
        <end position="257"/>
    </location>
</feature>
<comment type="caution">
    <text evidence="2">The sequence shown here is derived from an EMBL/GenBank/DDBJ whole genome shotgun (WGS) entry which is preliminary data.</text>
</comment>
<evidence type="ECO:0000313" key="2">
    <source>
        <dbReference type="EMBL" id="GIX77569.1"/>
    </source>
</evidence>
<accession>A0AAV4N054</accession>
<keyword evidence="3" id="KW-1185">Reference proteome</keyword>
<evidence type="ECO:0000313" key="3">
    <source>
        <dbReference type="Proteomes" id="UP001054837"/>
    </source>
</evidence>
<gene>
    <name evidence="2" type="ORF">CDAR_487341</name>
</gene>
<protein>
    <submittedName>
        <fullName evidence="2">Uncharacterized protein</fullName>
    </submittedName>
</protein>
<dbReference type="AlphaFoldDB" id="A0AAV4N054"/>
<sequence length="257" mass="28140">MSCESFVHASLREIWRREVKEEAAMCRSFLLLRHDSIGYFVISSVPRRKASRETLIILETPGPSVPGIYCPLPTIHHPSSAPGMARPDKAWRINSCRRSSFGRDTGMCPAKASSTLHCASYGDARRKASRETLITLETPGPSVPGIYCPLPAIHHLSLAPGMVRSDKACCINSCRRSSFGRGTGICLAEASSALHCARYGDASKLQLNPGNKTPVQKKSIPRNPYRPRDTGPHGSRHLLPSSNYSPSEFGTWNGKAR</sequence>
<proteinExistence type="predicted"/>
<feature type="compositionally biased region" description="Polar residues" evidence="1">
    <location>
        <begin position="240"/>
        <end position="250"/>
    </location>
</feature>
<feature type="compositionally biased region" description="Polar residues" evidence="1">
    <location>
        <begin position="207"/>
        <end position="216"/>
    </location>
</feature>